<evidence type="ECO:0000313" key="14">
    <source>
        <dbReference type="EMBL" id="KAH7987854.1"/>
    </source>
</evidence>
<dbReference type="SMART" id="SM00079">
    <property type="entry name" value="PBPe"/>
    <property type="match status" value="1"/>
</dbReference>
<dbReference type="GO" id="GO:0016020">
    <property type="term" value="C:membrane"/>
    <property type="evidence" value="ECO:0007669"/>
    <property type="project" value="UniProtKB-SubCell"/>
</dbReference>
<evidence type="ECO:0000259" key="13">
    <source>
        <dbReference type="SMART" id="SM00079"/>
    </source>
</evidence>
<feature type="domain" description="Ionotropic glutamate receptor C-terminal" evidence="13">
    <location>
        <begin position="1"/>
        <end position="93"/>
    </location>
</feature>
<dbReference type="GO" id="GO:0015276">
    <property type="term" value="F:ligand-gated monoatomic ion channel activity"/>
    <property type="evidence" value="ECO:0007669"/>
    <property type="project" value="InterPro"/>
</dbReference>
<dbReference type="SUPFAM" id="SSF53850">
    <property type="entry name" value="Periplasmic binding protein-like II"/>
    <property type="match status" value="1"/>
</dbReference>
<evidence type="ECO:0000313" key="15">
    <source>
        <dbReference type="Proteomes" id="UP000821866"/>
    </source>
</evidence>
<dbReference type="Gene3D" id="3.40.190.10">
    <property type="entry name" value="Periplasmic binding protein-like II"/>
    <property type="match status" value="2"/>
</dbReference>
<evidence type="ECO:0000256" key="7">
    <source>
        <dbReference type="ARBA" id="ARBA00023136"/>
    </source>
</evidence>
<evidence type="ECO:0000256" key="5">
    <source>
        <dbReference type="ARBA" id="ARBA00022989"/>
    </source>
</evidence>
<dbReference type="InterPro" id="IPR001320">
    <property type="entry name" value="Iontro_rcpt_C"/>
</dbReference>
<keyword evidence="4 12" id="KW-0812">Transmembrane</keyword>
<organism evidence="14 15">
    <name type="scientific">Rhipicephalus microplus</name>
    <name type="common">Cattle tick</name>
    <name type="synonym">Boophilus microplus</name>
    <dbReference type="NCBI Taxonomy" id="6941"/>
    <lineage>
        <taxon>Eukaryota</taxon>
        <taxon>Metazoa</taxon>
        <taxon>Ecdysozoa</taxon>
        <taxon>Arthropoda</taxon>
        <taxon>Chelicerata</taxon>
        <taxon>Arachnida</taxon>
        <taxon>Acari</taxon>
        <taxon>Parasitiformes</taxon>
        <taxon>Ixodida</taxon>
        <taxon>Ixodoidea</taxon>
        <taxon>Ixodidae</taxon>
        <taxon>Rhipicephalinae</taxon>
        <taxon>Rhipicephalus</taxon>
        <taxon>Boophilus</taxon>
    </lineage>
</organism>
<evidence type="ECO:0000256" key="8">
    <source>
        <dbReference type="ARBA" id="ARBA00023170"/>
    </source>
</evidence>
<evidence type="ECO:0000256" key="3">
    <source>
        <dbReference type="ARBA" id="ARBA00022448"/>
    </source>
</evidence>
<keyword evidence="3" id="KW-0813">Transport</keyword>
<accession>A0A9J6D2W0</accession>
<keyword evidence="15" id="KW-1185">Reference proteome</keyword>
<feature type="transmembrane region" description="Helical" evidence="12">
    <location>
        <begin position="123"/>
        <end position="144"/>
    </location>
</feature>
<evidence type="ECO:0000256" key="9">
    <source>
        <dbReference type="ARBA" id="ARBA00023180"/>
    </source>
</evidence>
<evidence type="ECO:0000256" key="2">
    <source>
        <dbReference type="ARBA" id="ARBA00008685"/>
    </source>
</evidence>
<reference evidence="14" key="2">
    <citation type="submission" date="2021-09" db="EMBL/GenBank/DDBJ databases">
        <authorList>
            <person name="Jia N."/>
            <person name="Wang J."/>
            <person name="Shi W."/>
            <person name="Du L."/>
            <person name="Sun Y."/>
            <person name="Zhan W."/>
            <person name="Jiang J."/>
            <person name="Wang Q."/>
            <person name="Zhang B."/>
            <person name="Ji P."/>
            <person name="Sakyi L.B."/>
            <person name="Cui X."/>
            <person name="Yuan T."/>
            <person name="Jiang B."/>
            <person name="Yang W."/>
            <person name="Lam T.T.-Y."/>
            <person name="Chang Q."/>
            <person name="Ding S."/>
            <person name="Wang X."/>
            <person name="Zhu J."/>
            <person name="Ruan X."/>
            <person name="Zhao L."/>
            <person name="Wei J."/>
            <person name="Que T."/>
            <person name="Du C."/>
            <person name="Cheng J."/>
            <person name="Dai P."/>
            <person name="Han X."/>
            <person name="Huang E."/>
            <person name="Gao Y."/>
            <person name="Liu J."/>
            <person name="Shao H."/>
            <person name="Ye R."/>
            <person name="Li L."/>
            <person name="Wei W."/>
            <person name="Wang X."/>
            <person name="Wang C."/>
            <person name="Huo Q."/>
            <person name="Li W."/>
            <person name="Guo W."/>
            <person name="Chen H."/>
            <person name="Chen S."/>
            <person name="Zhou L."/>
            <person name="Zhou L."/>
            <person name="Ni X."/>
            <person name="Tian J."/>
            <person name="Zhou Y."/>
            <person name="Sheng Y."/>
            <person name="Liu T."/>
            <person name="Pan Y."/>
            <person name="Xia L."/>
            <person name="Li J."/>
            <person name="Zhao F."/>
            <person name="Cao W."/>
        </authorList>
    </citation>
    <scope>NUCLEOTIDE SEQUENCE</scope>
    <source>
        <strain evidence="14">Rmic-2018</strain>
        <tissue evidence="14">Larvae</tissue>
    </source>
</reference>
<sequence>MWNVMKDNLVSSNAEGVERVERGGYAFLMESTSIDYVAQRRCELTQLRGLLDSKGYGIAMPQGSPYRSVLSSTILRLQESGILQTLKDRWWKVKDPVRRCPDDQAASRTDAVSELGLPKVGGVFVVLLAGLGLACLIAFAEFFFKARSSREKRRNASDRCLDIGTTGRCKCPQRSFLLFTQARTLKLLCYPHVMKLFWSG</sequence>
<dbReference type="PANTHER" id="PTHR18966">
    <property type="entry name" value="IONOTROPIC GLUTAMATE RECEPTOR"/>
    <property type="match status" value="1"/>
</dbReference>
<keyword evidence="5 12" id="KW-1133">Transmembrane helix</keyword>
<dbReference type="InterPro" id="IPR015683">
    <property type="entry name" value="Ionotropic_Glu_rcpt"/>
</dbReference>
<reference evidence="14" key="1">
    <citation type="journal article" date="2020" name="Cell">
        <title>Large-Scale Comparative Analyses of Tick Genomes Elucidate Their Genetic Diversity and Vector Capacities.</title>
        <authorList>
            <consortium name="Tick Genome and Microbiome Consortium (TIGMIC)"/>
            <person name="Jia N."/>
            <person name="Wang J."/>
            <person name="Shi W."/>
            <person name="Du L."/>
            <person name="Sun Y."/>
            <person name="Zhan W."/>
            <person name="Jiang J.F."/>
            <person name="Wang Q."/>
            <person name="Zhang B."/>
            <person name="Ji P."/>
            <person name="Bell-Sakyi L."/>
            <person name="Cui X.M."/>
            <person name="Yuan T.T."/>
            <person name="Jiang B.G."/>
            <person name="Yang W.F."/>
            <person name="Lam T.T."/>
            <person name="Chang Q.C."/>
            <person name="Ding S.J."/>
            <person name="Wang X.J."/>
            <person name="Zhu J.G."/>
            <person name="Ruan X.D."/>
            <person name="Zhao L."/>
            <person name="Wei J.T."/>
            <person name="Ye R.Z."/>
            <person name="Que T.C."/>
            <person name="Du C.H."/>
            <person name="Zhou Y.H."/>
            <person name="Cheng J.X."/>
            <person name="Dai P.F."/>
            <person name="Guo W.B."/>
            <person name="Han X.H."/>
            <person name="Huang E.J."/>
            <person name="Li L.F."/>
            <person name="Wei W."/>
            <person name="Gao Y.C."/>
            <person name="Liu J.Z."/>
            <person name="Shao H.Z."/>
            <person name="Wang X."/>
            <person name="Wang C.C."/>
            <person name="Yang T.C."/>
            <person name="Huo Q.B."/>
            <person name="Li W."/>
            <person name="Chen H.Y."/>
            <person name="Chen S.E."/>
            <person name="Zhou L.G."/>
            <person name="Ni X.B."/>
            <person name="Tian J.H."/>
            <person name="Sheng Y."/>
            <person name="Liu T."/>
            <person name="Pan Y.S."/>
            <person name="Xia L.Y."/>
            <person name="Li J."/>
            <person name="Zhao F."/>
            <person name="Cao W.C."/>
        </authorList>
    </citation>
    <scope>NUCLEOTIDE SEQUENCE</scope>
    <source>
        <strain evidence="14">Rmic-2018</strain>
    </source>
</reference>
<keyword evidence="11" id="KW-0407">Ion channel</keyword>
<dbReference type="VEuPathDB" id="VectorBase:LOC119182358"/>
<keyword evidence="10" id="KW-1071">Ligand-gated ion channel</keyword>
<dbReference type="EMBL" id="JABSTU010000650">
    <property type="protein sequence ID" value="KAH7987854.1"/>
    <property type="molecule type" value="Genomic_DNA"/>
</dbReference>
<gene>
    <name evidence="14" type="ORF">HPB51_026522</name>
</gene>
<dbReference type="AlphaFoldDB" id="A0A9J6D2W0"/>
<keyword evidence="7 12" id="KW-0472">Membrane</keyword>
<dbReference type="Proteomes" id="UP000821866">
    <property type="component" value="Unassembled WGS sequence"/>
</dbReference>
<keyword evidence="6" id="KW-0406">Ion transport</keyword>
<proteinExistence type="inferred from homology"/>
<evidence type="ECO:0000256" key="6">
    <source>
        <dbReference type="ARBA" id="ARBA00023065"/>
    </source>
</evidence>
<evidence type="ECO:0000256" key="11">
    <source>
        <dbReference type="ARBA" id="ARBA00023303"/>
    </source>
</evidence>
<comment type="similarity">
    <text evidence="2">Belongs to the glutamate-gated ion channel (TC 1.A.10.1) family.</text>
</comment>
<evidence type="ECO:0000256" key="1">
    <source>
        <dbReference type="ARBA" id="ARBA00004141"/>
    </source>
</evidence>
<comment type="subcellular location">
    <subcellularLocation>
        <location evidence="1">Membrane</location>
        <topology evidence="1">Multi-pass membrane protein</topology>
    </subcellularLocation>
</comment>
<comment type="caution">
    <text evidence="14">The sequence shown here is derived from an EMBL/GenBank/DDBJ whole genome shotgun (WGS) entry which is preliminary data.</text>
</comment>
<protein>
    <recommendedName>
        <fullName evidence="13">Ionotropic glutamate receptor C-terminal domain-containing protein</fullName>
    </recommendedName>
</protein>
<evidence type="ECO:0000256" key="4">
    <source>
        <dbReference type="ARBA" id="ARBA00022692"/>
    </source>
</evidence>
<evidence type="ECO:0000256" key="12">
    <source>
        <dbReference type="SAM" id="Phobius"/>
    </source>
</evidence>
<dbReference type="FunFam" id="3.40.190.10:FF:000061">
    <property type="entry name" value="Glutamate receptor, ionotropic kainate"/>
    <property type="match status" value="1"/>
</dbReference>
<keyword evidence="8" id="KW-0675">Receptor</keyword>
<evidence type="ECO:0000256" key="10">
    <source>
        <dbReference type="ARBA" id="ARBA00023286"/>
    </source>
</evidence>
<name>A0A9J6D2W0_RHIMP</name>
<keyword evidence="9" id="KW-0325">Glycoprotein</keyword>